<gene>
    <name evidence="1" type="ORF">M8C21_028240</name>
</gene>
<dbReference type="AlphaFoldDB" id="A0AAD5GNE3"/>
<accession>A0AAD5GNE3</accession>
<evidence type="ECO:0000313" key="2">
    <source>
        <dbReference type="Proteomes" id="UP001206925"/>
    </source>
</evidence>
<sequence length="74" mass="8222">VGIFILPPVHLHTSRLFLHPRTNNGDVEFKAVLFCHTMANAPPDLLQGLVDSNTLPFNVYGDTLQQHSSLKTIN</sequence>
<keyword evidence="2" id="KW-1185">Reference proteome</keyword>
<name>A0AAD5GNE3_AMBAR</name>
<evidence type="ECO:0000313" key="1">
    <source>
        <dbReference type="EMBL" id="KAI7749185.1"/>
    </source>
</evidence>
<comment type="caution">
    <text evidence="1">The sequence shown here is derived from an EMBL/GenBank/DDBJ whole genome shotgun (WGS) entry which is preliminary data.</text>
</comment>
<dbReference type="Proteomes" id="UP001206925">
    <property type="component" value="Unassembled WGS sequence"/>
</dbReference>
<feature type="non-terminal residue" evidence="1">
    <location>
        <position position="1"/>
    </location>
</feature>
<organism evidence="1 2">
    <name type="scientific">Ambrosia artemisiifolia</name>
    <name type="common">Common ragweed</name>
    <dbReference type="NCBI Taxonomy" id="4212"/>
    <lineage>
        <taxon>Eukaryota</taxon>
        <taxon>Viridiplantae</taxon>
        <taxon>Streptophyta</taxon>
        <taxon>Embryophyta</taxon>
        <taxon>Tracheophyta</taxon>
        <taxon>Spermatophyta</taxon>
        <taxon>Magnoliopsida</taxon>
        <taxon>eudicotyledons</taxon>
        <taxon>Gunneridae</taxon>
        <taxon>Pentapetalae</taxon>
        <taxon>asterids</taxon>
        <taxon>campanulids</taxon>
        <taxon>Asterales</taxon>
        <taxon>Asteraceae</taxon>
        <taxon>Asteroideae</taxon>
        <taxon>Heliantheae alliance</taxon>
        <taxon>Heliantheae</taxon>
        <taxon>Ambrosia</taxon>
    </lineage>
</organism>
<proteinExistence type="predicted"/>
<reference evidence="1" key="1">
    <citation type="submission" date="2022-06" db="EMBL/GenBank/DDBJ databases">
        <title>Uncovering the hologenomic basis of an extraordinary plant invasion.</title>
        <authorList>
            <person name="Bieker V.C."/>
            <person name="Martin M.D."/>
            <person name="Gilbert T."/>
            <person name="Hodgins K."/>
            <person name="Battlay P."/>
            <person name="Petersen B."/>
            <person name="Wilson J."/>
        </authorList>
    </citation>
    <scope>NUCLEOTIDE SEQUENCE</scope>
    <source>
        <strain evidence="1">AA19_3_7</strain>
        <tissue evidence="1">Leaf</tissue>
    </source>
</reference>
<protein>
    <submittedName>
        <fullName evidence="1">Uncharacterized protein</fullName>
    </submittedName>
</protein>
<dbReference type="EMBL" id="JAMZMK010006396">
    <property type="protein sequence ID" value="KAI7749185.1"/>
    <property type="molecule type" value="Genomic_DNA"/>
</dbReference>